<proteinExistence type="predicted"/>
<feature type="compositionally biased region" description="Basic and acidic residues" evidence="1">
    <location>
        <begin position="15"/>
        <end position="41"/>
    </location>
</feature>
<accession>F4Q526</accession>
<dbReference type="KEGG" id="dfa:DFA_08920"/>
<feature type="compositionally biased region" description="Polar residues" evidence="1">
    <location>
        <begin position="56"/>
        <end position="65"/>
    </location>
</feature>
<evidence type="ECO:0000313" key="3">
    <source>
        <dbReference type="Proteomes" id="UP000007797"/>
    </source>
</evidence>
<keyword evidence="3" id="KW-1185">Reference proteome</keyword>
<feature type="region of interest" description="Disordered" evidence="1">
    <location>
        <begin position="15"/>
        <end position="73"/>
    </location>
</feature>
<dbReference type="Proteomes" id="UP000007797">
    <property type="component" value="Unassembled WGS sequence"/>
</dbReference>
<evidence type="ECO:0000313" key="2">
    <source>
        <dbReference type="EMBL" id="EGG17919.1"/>
    </source>
</evidence>
<dbReference type="EMBL" id="GL883021">
    <property type="protein sequence ID" value="EGG17919.1"/>
    <property type="molecule type" value="Genomic_DNA"/>
</dbReference>
<gene>
    <name evidence="2" type="ORF">DFA_08920</name>
</gene>
<dbReference type="RefSeq" id="XP_004356403.1">
    <property type="nucleotide sequence ID" value="XM_004356350.1"/>
</dbReference>
<dbReference type="AlphaFoldDB" id="F4Q526"/>
<sequence>MEKPKSIVAYFSIDKKNQSNANDHDSSVNPRWSDHTKDKLIETITKQEQIDKEATATRSSNSTPAQIRARDKKKEDQLYEALKQFHTGYGFEDKGRALTYSHTIQTLSGLSRSRSRRNRNGSSSSLLTSYEAEEYLHRPEPQFYLTVNESFICPIFQGICTEASIINQVVVRHYGYDATRRTFGFHEYELSFAKVTDISHSAGKGDYSKVINLVLSPAIITTTIAEFNVDTGNYSVFSTGTVDFKFTDRCKRVVLPFNPSNNYPPQILDDTIEESKQLLKDKQVEYQVDPDSQLPATTRIMVVNDQIKGHNICRRLNVDSEMTIDNLVTKIATFLSKEKSSIHYLINKTNNHSYDCRGDQTESGGNQEKIKLFTDIIIEPLYSSDFLTAK</sequence>
<protein>
    <submittedName>
        <fullName evidence="2">Uncharacterized protein</fullName>
    </submittedName>
</protein>
<reference evidence="3" key="1">
    <citation type="journal article" date="2011" name="Genome Res.">
        <title>Phylogeny-wide analysis of social amoeba genomes highlights ancient origins for complex intercellular communication.</title>
        <authorList>
            <person name="Heidel A.J."/>
            <person name="Lawal H.M."/>
            <person name="Felder M."/>
            <person name="Schilde C."/>
            <person name="Helps N.R."/>
            <person name="Tunggal B."/>
            <person name="Rivero F."/>
            <person name="John U."/>
            <person name="Schleicher M."/>
            <person name="Eichinger L."/>
            <person name="Platzer M."/>
            <person name="Noegel A.A."/>
            <person name="Schaap P."/>
            <person name="Gloeckner G."/>
        </authorList>
    </citation>
    <scope>NUCLEOTIDE SEQUENCE [LARGE SCALE GENOMIC DNA]</scope>
    <source>
        <strain evidence="3">SH3</strain>
    </source>
</reference>
<evidence type="ECO:0000256" key="1">
    <source>
        <dbReference type="SAM" id="MobiDB-lite"/>
    </source>
</evidence>
<dbReference type="GeneID" id="14869538"/>
<name>F4Q526_CACFS</name>
<organism evidence="2 3">
    <name type="scientific">Cavenderia fasciculata</name>
    <name type="common">Slime mold</name>
    <name type="synonym">Dictyostelium fasciculatum</name>
    <dbReference type="NCBI Taxonomy" id="261658"/>
    <lineage>
        <taxon>Eukaryota</taxon>
        <taxon>Amoebozoa</taxon>
        <taxon>Evosea</taxon>
        <taxon>Eumycetozoa</taxon>
        <taxon>Dictyostelia</taxon>
        <taxon>Acytosteliales</taxon>
        <taxon>Cavenderiaceae</taxon>
        <taxon>Cavenderia</taxon>
    </lineage>
</organism>